<keyword evidence="2" id="KW-1185">Reference proteome</keyword>
<reference evidence="1" key="2">
    <citation type="submission" date="2025-09" db="UniProtKB">
        <authorList>
            <consortium name="Ensembl"/>
        </authorList>
    </citation>
    <scope>IDENTIFICATION</scope>
</reference>
<accession>A0A671RIK4</accession>
<dbReference type="AlphaFoldDB" id="A0A671RIK4"/>
<organism evidence="1 2">
    <name type="scientific">Sinocyclocheilus anshuiensis</name>
    <dbReference type="NCBI Taxonomy" id="1608454"/>
    <lineage>
        <taxon>Eukaryota</taxon>
        <taxon>Metazoa</taxon>
        <taxon>Chordata</taxon>
        <taxon>Craniata</taxon>
        <taxon>Vertebrata</taxon>
        <taxon>Euteleostomi</taxon>
        <taxon>Actinopterygii</taxon>
        <taxon>Neopterygii</taxon>
        <taxon>Teleostei</taxon>
        <taxon>Ostariophysi</taxon>
        <taxon>Cypriniformes</taxon>
        <taxon>Cyprinidae</taxon>
        <taxon>Cyprininae</taxon>
        <taxon>Sinocyclocheilus</taxon>
    </lineage>
</organism>
<sequence>MFFKRKSILWASKFKSSFLHCLIRSMLSGKMRDMMHGEESLQIDILTESTDTPPQPTSLNYENMREIDERESPSMPQSPVGSDVDSGCWIRDFQGH</sequence>
<evidence type="ECO:0000313" key="1">
    <source>
        <dbReference type="Ensembl" id="ENSSANP00000083140.1"/>
    </source>
</evidence>
<protein>
    <submittedName>
        <fullName evidence="1">Uncharacterized protein</fullName>
    </submittedName>
</protein>
<proteinExistence type="predicted"/>
<dbReference type="Proteomes" id="UP000472260">
    <property type="component" value="Unassembled WGS sequence"/>
</dbReference>
<dbReference type="Ensembl" id="ENSSANT00000088360.1">
    <property type="protein sequence ID" value="ENSSANP00000083140.1"/>
    <property type="gene ID" value="ENSSANG00000041266.1"/>
</dbReference>
<name>A0A671RIK4_9TELE</name>
<evidence type="ECO:0000313" key="2">
    <source>
        <dbReference type="Proteomes" id="UP000472260"/>
    </source>
</evidence>
<reference evidence="1" key="1">
    <citation type="submission" date="2025-08" db="UniProtKB">
        <authorList>
            <consortium name="Ensembl"/>
        </authorList>
    </citation>
    <scope>IDENTIFICATION</scope>
</reference>